<dbReference type="Pfam" id="PF00174">
    <property type="entry name" value="Oxidored_molyb"/>
    <property type="match status" value="1"/>
</dbReference>
<evidence type="ECO:0000313" key="4">
    <source>
        <dbReference type="Proteomes" id="UP000028824"/>
    </source>
</evidence>
<accession>A0A086Y6B4</accession>
<feature type="chain" id="PRO_5001817467" description="Oxidoreductase molybdopterin-binding domain-containing protein" evidence="1">
    <location>
        <begin position="28"/>
        <end position="179"/>
    </location>
</feature>
<dbReference type="InterPro" id="IPR000572">
    <property type="entry name" value="OxRdtase_Mopterin-bd_dom"/>
</dbReference>
<feature type="signal peptide" evidence="1">
    <location>
        <begin position="1"/>
        <end position="27"/>
    </location>
</feature>
<evidence type="ECO:0000259" key="2">
    <source>
        <dbReference type="Pfam" id="PF00174"/>
    </source>
</evidence>
<dbReference type="EMBL" id="JFZB01000003">
    <property type="protein sequence ID" value="KFI29814.1"/>
    <property type="molecule type" value="Genomic_DNA"/>
</dbReference>
<proteinExistence type="predicted"/>
<protein>
    <recommendedName>
        <fullName evidence="2">Oxidoreductase molybdopterin-binding domain-containing protein</fullName>
    </recommendedName>
</protein>
<dbReference type="InterPro" id="IPR036374">
    <property type="entry name" value="OxRdtase_Mopterin-bd_sf"/>
</dbReference>
<comment type="caution">
    <text evidence="3">The sequence shown here is derived from an EMBL/GenBank/DDBJ whole genome shotgun (WGS) entry which is preliminary data.</text>
</comment>
<dbReference type="SUPFAM" id="SSF56524">
    <property type="entry name" value="Oxidoreductase molybdopterin-binding domain"/>
    <property type="match status" value="1"/>
</dbReference>
<sequence>MSRLRSGGFAALLSGLAAVLPALTARAETGPAEAAPQSVPDAHALLTVSGLRDGTPAVVAFDMAALSALPQVSFTTSTIWTEGPQTFTGVPLGAVLAAAGMTGRTLQATAANDYAVQIPVETWPRNGPVIAYLRNGKPMTLRDKGPLWIVYPYDSNSAYRTEVIYTRSIWQLDRIDVRP</sequence>
<dbReference type="Gene3D" id="3.90.420.10">
    <property type="entry name" value="Oxidoreductase, molybdopterin-binding domain"/>
    <property type="match status" value="1"/>
</dbReference>
<evidence type="ECO:0000256" key="1">
    <source>
        <dbReference type="SAM" id="SignalP"/>
    </source>
</evidence>
<reference evidence="3 4" key="1">
    <citation type="submission" date="2014-03" db="EMBL/GenBank/DDBJ databases">
        <title>Genome of Paenirhodobacter enshiensis DW2-9.</title>
        <authorList>
            <person name="Wang D."/>
            <person name="Wang G."/>
        </authorList>
    </citation>
    <scope>NUCLEOTIDE SEQUENCE [LARGE SCALE GENOMIC DNA]</scope>
    <source>
        <strain evidence="3 4">DW2-9</strain>
    </source>
</reference>
<dbReference type="eggNOG" id="COG3915">
    <property type="taxonomic scope" value="Bacteria"/>
</dbReference>
<dbReference type="Proteomes" id="UP000028824">
    <property type="component" value="Unassembled WGS sequence"/>
</dbReference>
<dbReference type="STRING" id="1105367.CG50_09315"/>
<keyword evidence="1" id="KW-0732">Signal</keyword>
<dbReference type="AlphaFoldDB" id="A0A086Y6B4"/>
<organism evidence="3 4">
    <name type="scientific">Paenirhodobacter enshiensis</name>
    <dbReference type="NCBI Taxonomy" id="1105367"/>
    <lineage>
        <taxon>Bacteria</taxon>
        <taxon>Pseudomonadati</taxon>
        <taxon>Pseudomonadota</taxon>
        <taxon>Alphaproteobacteria</taxon>
        <taxon>Rhodobacterales</taxon>
        <taxon>Rhodobacter group</taxon>
        <taxon>Paenirhodobacter</taxon>
    </lineage>
</organism>
<dbReference type="OrthoDB" id="9798763at2"/>
<dbReference type="RefSeq" id="WP_081880251.1">
    <property type="nucleotide sequence ID" value="NZ_CAXYYU010000005.1"/>
</dbReference>
<evidence type="ECO:0000313" key="3">
    <source>
        <dbReference type="EMBL" id="KFI29814.1"/>
    </source>
</evidence>
<name>A0A086Y6B4_9RHOB</name>
<feature type="domain" description="Oxidoreductase molybdopterin-binding" evidence="2">
    <location>
        <begin position="83"/>
        <end position="152"/>
    </location>
</feature>
<gene>
    <name evidence="3" type="ORF">CG50_09315</name>
</gene>
<keyword evidence="4" id="KW-1185">Reference proteome</keyword>